<feature type="transmembrane region" description="Helical" evidence="4">
    <location>
        <begin position="116"/>
        <end position="135"/>
    </location>
</feature>
<reference evidence="6 7" key="1">
    <citation type="submission" date="2019-02" db="EMBL/GenBank/DDBJ databases">
        <title>Deep-cultivation of Planctomycetes and their phenomic and genomic characterization uncovers novel biology.</title>
        <authorList>
            <person name="Wiegand S."/>
            <person name="Jogler M."/>
            <person name="Boedeker C."/>
            <person name="Pinto D."/>
            <person name="Vollmers J."/>
            <person name="Rivas-Marin E."/>
            <person name="Kohn T."/>
            <person name="Peeters S.H."/>
            <person name="Heuer A."/>
            <person name="Rast P."/>
            <person name="Oberbeckmann S."/>
            <person name="Bunk B."/>
            <person name="Jeske O."/>
            <person name="Meyerdierks A."/>
            <person name="Storesund J.E."/>
            <person name="Kallscheuer N."/>
            <person name="Luecker S."/>
            <person name="Lage O.M."/>
            <person name="Pohl T."/>
            <person name="Merkel B.J."/>
            <person name="Hornburger P."/>
            <person name="Mueller R.-W."/>
            <person name="Bruemmer F."/>
            <person name="Labrenz M."/>
            <person name="Spormann A.M."/>
            <person name="Op Den Camp H."/>
            <person name="Overmann J."/>
            <person name="Amann R."/>
            <person name="Jetten M.S.M."/>
            <person name="Mascher T."/>
            <person name="Medema M.H."/>
            <person name="Devos D.P."/>
            <person name="Kaster A.-K."/>
            <person name="Ovreas L."/>
            <person name="Rohde M."/>
            <person name="Galperin M.Y."/>
            <person name="Jogler C."/>
        </authorList>
    </citation>
    <scope>NUCLEOTIDE SEQUENCE [LARGE SCALE GENOMIC DNA]</scope>
    <source>
        <strain evidence="6 7">KOR34</strain>
    </source>
</reference>
<sequence length="428" mass="44873">MAQPAGQKVGPAPQPEADPRYAWVMLPLAMLMQIGTSPGQTFGVSLFNEPIRQELGLSDSLLTGAYMIASLLAAVPLMAIGRRMDQHGLRRVSLSLVALVGLSCVVISQVHGPVGLTIAFFMLRAFGQGGLSLAASNTLGTWFVRRLGLASGLAGVGMSAAIAVLPLAYFELIERLGWRYAYLAIGLFTWVTLLPLLGLLYRNSPVVQDADTDHEVAALGPSLDLRAAMRTPAYWIAMNCAAMSGLIATAVFFNLVRLFELQGFTAAQAAAIFPTVAVAMALLQIKGGLLADYLPLRGLMAVAMASLGAGVLVLGTAHTLLMTQVGAALLGAGQGLMAVTGNTLWPRYFGRRHLGSIRSSVWTATVAACSAGPFIMGVTYDLTGGYGPSIWLFVGLAWASAAASAGWAVRPQTKPRSVPIELCGQGVA</sequence>
<keyword evidence="2 4" id="KW-1133">Transmembrane helix</keyword>
<feature type="domain" description="Major facilitator superfamily (MFS) profile" evidence="5">
    <location>
        <begin position="1"/>
        <end position="414"/>
    </location>
</feature>
<dbReference type="GO" id="GO:0022857">
    <property type="term" value="F:transmembrane transporter activity"/>
    <property type="evidence" value="ECO:0007669"/>
    <property type="project" value="InterPro"/>
</dbReference>
<keyword evidence="3 4" id="KW-0472">Membrane</keyword>
<dbReference type="PANTHER" id="PTHR11360:SF308">
    <property type="entry name" value="BLL3089 PROTEIN"/>
    <property type="match status" value="1"/>
</dbReference>
<dbReference type="OrthoDB" id="182417at2"/>
<organism evidence="6 7">
    <name type="scientific">Posidoniimonas corsicana</name>
    <dbReference type="NCBI Taxonomy" id="1938618"/>
    <lineage>
        <taxon>Bacteria</taxon>
        <taxon>Pseudomonadati</taxon>
        <taxon>Planctomycetota</taxon>
        <taxon>Planctomycetia</taxon>
        <taxon>Pirellulales</taxon>
        <taxon>Lacipirellulaceae</taxon>
        <taxon>Posidoniimonas</taxon>
    </lineage>
</organism>
<feature type="transmembrane region" description="Helical" evidence="4">
    <location>
        <begin position="233"/>
        <end position="255"/>
    </location>
</feature>
<feature type="transmembrane region" description="Helical" evidence="4">
    <location>
        <begin position="180"/>
        <end position="201"/>
    </location>
</feature>
<feature type="transmembrane region" description="Helical" evidence="4">
    <location>
        <begin position="60"/>
        <end position="80"/>
    </location>
</feature>
<evidence type="ECO:0000256" key="1">
    <source>
        <dbReference type="ARBA" id="ARBA00022692"/>
    </source>
</evidence>
<evidence type="ECO:0000256" key="4">
    <source>
        <dbReference type="SAM" id="Phobius"/>
    </source>
</evidence>
<dbReference type="Proteomes" id="UP000316714">
    <property type="component" value="Unassembled WGS sequence"/>
</dbReference>
<feature type="transmembrane region" description="Helical" evidence="4">
    <location>
        <begin position="147"/>
        <end position="168"/>
    </location>
</feature>
<dbReference type="InterPro" id="IPR020846">
    <property type="entry name" value="MFS_dom"/>
</dbReference>
<evidence type="ECO:0000256" key="3">
    <source>
        <dbReference type="ARBA" id="ARBA00023136"/>
    </source>
</evidence>
<evidence type="ECO:0000313" key="6">
    <source>
        <dbReference type="EMBL" id="TWT37239.1"/>
    </source>
</evidence>
<dbReference type="Pfam" id="PF07690">
    <property type="entry name" value="MFS_1"/>
    <property type="match status" value="1"/>
</dbReference>
<feature type="transmembrane region" description="Helical" evidence="4">
    <location>
        <begin position="92"/>
        <end position="110"/>
    </location>
</feature>
<dbReference type="PANTHER" id="PTHR11360">
    <property type="entry name" value="MONOCARBOXYLATE TRANSPORTER"/>
    <property type="match status" value="1"/>
</dbReference>
<feature type="transmembrane region" description="Helical" evidence="4">
    <location>
        <begin position="320"/>
        <end position="339"/>
    </location>
</feature>
<dbReference type="InterPro" id="IPR036259">
    <property type="entry name" value="MFS_trans_sf"/>
</dbReference>
<name>A0A5C5VH46_9BACT</name>
<feature type="transmembrane region" description="Helical" evidence="4">
    <location>
        <begin position="261"/>
        <end position="282"/>
    </location>
</feature>
<evidence type="ECO:0000313" key="7">
    <source>
        <dbReference type="Proteomes" id="UP000316714"/>
    </source>
</evidence>
<evidence type="ECO:0000259" key="5">
    <source>
        <dbReference type="PROSITE" id="PS50850"/>
    </source>
</evidence>
<dbReference type="SUPFAM" id="SSF103473">
    <property type="entry name" value="MFS general substrate transporter"/>
    <property type="match status" value="1"/>
</dbReference>
<dbReference type="RefSeq" id="WP_146564584.1">
    <property type="nucleotide sequence ID" value="NZ_SIHJ01000001.1"/>
</dbReference>
<protein>
    <submittedName>
        <fullName evidence="6">Major Facilitator Superfamily protein</fullName>
    </submittedName>
</protein>
<dbReference type="PROSITE" id="PS50850">
    <property type="entry name" value="MFS"/>
    <property type="match status" value="1"/>
</dbReference>
<dbReference type="Gene3D" id="1.20.1250.20">
    <property type="entry name" value="MFS general substrate transporter like domains"/>
    <property type="match status" value="2"/>
</dbReference>
<proteinExistence type="predicted"/>
<keyword evidence="7" id="KW-1185">Reference proteome</keyword>
<accession>A0A5C5VH46</accession>
<dbReference type="InterPro" id="IPR011701">
    <property type="entry name" value="MFS"/>
</dbReference>
<gene>
    <name evidence="6" type="ORF">KOR34_21860</name>
</gene>
<dbReference type="AlphaFoldDB" id="A0A5C5VH46"/>
<feature type="transmembrane region" description="Helical" evidence="4">
    <location>
        <begin position="360"/>
        <end position="378"/>
    </location>
</feature>
<comment type="caution">
    <text evidence="6">The sequence shown here is derived from an EMBL/GenBank/DDBJ whole genome shotgun (WGS) entry which is preliminary data.</text>
</comment>
<feature type="transmembrane region" description="Helical" evidence="4">
    <location>
        <begin position="294"/>
        <end position="314"/>
    </location>
</feature>
<dbReference type="InterPro" id="IPR050327">
    <property type="entry name" value="Proton-linked_MCT"/>
</dbReference>
<dbReference type="EMBL" id="SIHJ01000001">
    <property type="protein sequence ID" value="TWT37239.1"/>
    <property type="molecule type" value="Genomic_DNA"/>
</dbReference>
<feature type="transmembrane region" description="Helical" evidence="4">
    <location>
        <begin position="21"/>
        <end position="40"/>
    </location>
</feature>
<evidence type="ECO:0000256" key="2">
    <source>
        <dbReference type="ARBA" id="ARBA00022989"/>
    </source>
</evidence>
<feature type="transmembrane region" description="Helical" evidence="4">
    <location>
        <begin position="390"/>
        <end position="409"/>
    </location>
</feature>
<keyword evidence="1 4" id="KW-0812">Transmembrane</keyword>